<dbReference type="EMBL" id="CP095072">
    <property type="protein sequence ID" value="UOQ46677.1"/>
    <property type="molecule type" value="Genomic_DNA"/>
</dbReference>
<evidence type="ECO:0000256" key="1">
    <source>
        <dbReference type="SAM" id="Phobius"/>
    </source>
</evidence>
<name>A0ABY4ES04_9BACI</name>
<feature type="transmembrane region" description="Helical" evidence="1">
    <location>
        <begin position="65"/>
        <end position="95"/>
    </location>
</feature>
<feature type="transmembrane region" description="Helical" evidence="1">
    <location>
        <begin position="107"/>
        <end position="129"/>
    </location>
</feature>
<keyword evidence="1" id="KW-0472">Membrane</keyword>
<accession>A0ABY4ES04</accession>
<proteinExistence type="predicted"/>
<evidence type="ECO:0000313" key="3">
    <source>
        <dbReference type="Proteomes" id="UP000831782"/>
    </source>
</evidence>
<dbReference type="RefSeq" id="WP_244715037.1">
    <property type="nucleotide sequence ID" value="NZ_CP095072.1"/>
</dbReference>
<feature type="transmembrane region" description="Helical" evidence="1">
    <location>
        <begin position="31"/>
        <end position="53"/>
    </location>
</feature>
<keyword evidence="1" id="KW-0812">Transmembrane</keyword>
<feature type="transmembrane region" description="Helical" evidence="1">
    <location>
        <begin position="135"/>
        <end position="153"/>
    </location>
</feature>
<dbReference type="Pfam" id="PF06691">
    <property type="entry name" value="DUF1189"/>
    <property type="match status" value="1"/>
</dbReference>
<dbReference type="Proteomes" id="UP000831782">
    <property type="component" value="Chromosome"/>
</dbReference>
<organism evidence="2 3">
    <name type="scientific">Gracilibacillus caseinilyticus</name>
    <dbReference type="NCBI Taxonomy" id="2932256"/>
    <lineage>
        <taxon>Bacteria</taxon>
        <taxon>Bacillati</taxon>
        <taxon>Bacillota</taxon>
        <taxon>Bacilli</taxon>
        <taxon>Bacillales</taxon>
        <taxon>Bacillaceae</taxon>
        <taxon>Gracilibacillus</taxon>
    </lineage>
</organism>
<gene>
    <name evidence="2" type="ORF">MUN88_11235</name>
</gene>
<evidence type="ECO:0000313" key="2">
    <source>
        <dbReference type="EMBL" id="UOQ46677.1"/>
    </source>
</evidence>
<sequence length="160" mass="18835">MGILSILRKSAILPKKDALFWLNRISMRDTLVYLFLLFFIVFLPNVMIMIAGYEQGYSQVSYSQYLLQIIVFYPFFMMFLVVTSISILALGSLLLRSILQRKLAYQQLWKMTAFALLWPLLSYQVLYFISQEPTIAFLLCALFLYVIVVQMILKYPKRKK</sequence>
<dbReference type="InterPro" id="IPR009574">
    <property type="entry name" value="DUF1189"/>
</dbReference>
<keyword evidence="1" id="KW-1133">Transmembrane helix</keyword>
<reference evidence="2 3" key="1">
    <citation type="submission" date="2022-04" db="EMBL/GenBank/DDBJ databases">
        <title>Gracilibacillus sp. isolated from saltern.</title>
        <authorList>
            <person name="Won M."/>
            <person name="Lee C.-M."/>
            <person name="Woen H.-Y."/>
            <person name="Kwon S.-W."/>
        </authorList>
    </citation>
    <scope>NUCLEOTIDE SEQUENCE [LARGE SCALE GENOMIC DNA]</scope>
    <source>
        <strain evidence="2 3">SSWR10-1</strain>
    </source>
</reference>
<keyword evidence="3" id="KW-1185">Reference proteome</keyword>
<protein>
    <submittedName>
        <fullName evidence="2">DUF1189 domain-containing protein</fullName>
    </submittedName>
</protein>